<organism evidence="5 6">
    <name type="scientific">Sinomicrobium pectinilyticum</name>
    <dbReference type="NCBI Taxonomy" id="1084421"/>
    <lineage>
        <taxon>Bacteria</taxon>
        <taxon>Pseudomonadati</taxon>
        <taxon>Bacteroidota</taxon>
        <taxon>Flavobacteriia</taxon>
        <taxon>Flavobacteriales</taxon>
        <taxon>Flavobacteriaceae</taxon>
        <taxon>Sinomicrobium</taxon>
    </lineage>
</organism>
<dbReference type="Pfam" id="PF13100">
    <property type="entry name" value="OstA_2"/>
    <property type="match status" value="1"/>
</dbReference>
<gene>
    <name evidence="5" type="ORF">ED312_11410</name>
</gene>
<protein>
    <submittedName>
        <fullName evidence="5">OstA-like protein</fullName>
    </submittedName>
</protein>
<feature type="signal peptide" evidence="3">
    <location>
        <begin position="1"/>
        <end position="22"/>
    </location>
</feature>
<evidence type="ECO:0000256" key="3">
    <source>
        <dbReference type="SAM" id="SignalP"/>
    </source>
</evidence>
<dbReference type="InterPro" id="IPR052037">
    <property type="entry name" value="LPS_export_LptA"/>
</dbReference>
<dbReference type="PANTHER" id="PTHR36504:SF1">
    <property type="entry name" value="LIPOPOLYSACCHARIDE EXPORT SYSTEM PROTEIN LPTA"/>
    <property type="match status" value="1"/>
</dbReference>
<dbReference type="GO" id="GO:0009279">
    <property type="term" value="C:cell outer membrane"/>
    <property type="evidence" value="ECO:0007669"/>
    <property type="project" value="TreeGrafter"/>
</dbReference>
<dbReference type="Proteomes" id="UP000267469">
    <property type="component" value="Unassembled WGS sequence"/>
</dbReference>
<name>A0A3N0EER8_SINP1</name>
<feature type="compositionally biased region" description="Basic and acidic residues" evidence="2">
    <location>
        <begin position="631"/>
        <end position="654"/>
    </location>
</feature>
<dbReference type="GO" id="GO:0030288">
    <property type="term" value="C:outer membrane-bounded periplasmic space"/>
    <property type="evidence" value="ECO:0007669"/>
    <property type="project" value="TreeGrafter"/>
</dbReference>
<dbReference type="RefSeq" id="WP_123216148.1">
    <property type="nucleotide sequence ID" value="NZ_RJTM01000081.1"/>
</dbReference>
<feature type="chain" id="PRO_5018032381" evidence="3">
    <location>
        <begin position="23"/>
        <end position="674"/>
    </location>
</feature>
<dbReference type="EMBL" id="RJTM01000081">
    <property type="protein sequence ID" value="RNL86333.1"/>
    <property type="molecule type" value="Genomic_DNA"/>
</dbReference>
<accession>A0A3N0EER8</accession>
<dbReference type="GO" id="GO:0015920">
    <property type="term" value="P:lipopolysaccharide transport"/>
    <property type="evidence" value="ECO:0007669"/>
    <property type="project" value="TreeGrafter"/>
</dbReference>
<evidence type="ECO:0000259" key="4">
    <source>
        <dbReference type="Pfam" id="PF13100"/>
    </source>
</evidence>
<dbReference type="InterPro" id="IPR005653">
    <property type="entry name" value="OstA-like_N"/>
</dbReference>
<dbReference type="AlphaFoldDB" id="A0A3N0EER8"/>
<dbReference type="GO" id="GO:0017089">
    <property type="term" value="F:glycolipid transfer activity"/>
    <property type="evidence" value="ECO:0007669"/>
    <property type="project" value="TreeGrafter"/>
</dbReference>
<proteinExistence type="predicted"/>
<dbReference type="Gene3D" id="2.60.450.10">
    <property type="entry name" value="Lipopolysaccharide (LPS) transport protein A like domain"/>
    <property type="match status" value="2"/>
</dbReference>
<keyword evidence="1 3" id="KW-0732">Signal</keyword>
<feature type="compositionally biased region" description="Polar residues" evidence="2">
    <location>
        <begin position="655"/>
        <end position="667"/>
    </location>
</feature>
<sequence length="674" mass="76736">MPVSFKKIIYCLLAFLSLTVQAQEKKKINIVYSGEYNQNEQKYPGASIFSRDDRQVQFEHEGIDLWCDLAVFYQKENLLKAFGNVFLQQGDTVQLNSGYIEYDGNTKLALAKEDVVLQNTDMTLTTDTLYFDRNTQEAYYNSFGRVKDSTNVLTSQEGRYYLTPKKYKFVTDVKIDNPEYEVHSLRLDYYTTTKHAYMYGPSTIIGEDYTIYCERGFYKTEEEEGYFVKNSRVDYNNRIINGDSLYFNQKQNFASATNNIKITDTINKGIVKGHYAEVFKEKDSVFITKRAVAVNLVEQDSIYIHGDTLMVTGKPEHRIIRAFREARFYKSDLSGKCDSIHSDQKTGITQLITRPILWSGKTQMTGDSINLLSDPETEKLDSLRVWDNAFVVQKDSLAENGYNQIKGKELLGYFEENELRVVDIIKNAESIYYTRNDKNELIGIDKHVSGNIQFTIENNEIQDISYFINPDAVLYPESQLPENARKLRGFVWYGDEMIRSKDDIFDEDDNNIELVKIRGIDNPIAIEAEEEEYRRAMDTEPTALPPREEVPPPAKVTDSIPPEAGDTSSVTPPVEKDSTATEGEGTDSLRIRQPVTPATDNLPEERDSIRNTQAGSLKSATPGTPATDSIPVKKEPDSIIPPERNDSISRKEKQNITSPSSGQQSTGEKNEEDL</sequence>
<keyword evidence="6" id="KW-1185">Reference proteome</keyword>
<dbReference type="PANTHER" id="PTHR36504">
    <property type="entry name" value="LIPOPOLYSACCHARIDE EXPORT SYSTEM PROTEIN LPTA"/>
    <property type="match status" value="1"/>
</dbReference>
<evidence type="ECO:0000313" key="6">
    <source>
        <dbReference type="Proteomes" id="UP000267469"/>
    </source>
</evidence>
<feature type="domain" description="Organic solvent tolerance-like N-terminal" evidence="4">
    <location>
        <begin position="25"/>
        <end position="184"/>
    </location>
</feature>
<evidence type="ECO:0000256" key="1">
    <source>
        <dbReference type="ARBA" id="ARBA00022729"/>
    </source>
</evidence>
<evidence type="ECO:0000256" key="2">
    <source>
        <dbReference type="SAM" id="MobiDB-lite"/>
    </source>
</evidence>
<reference evidence="5 6" key="1">
    <citation type="submission" date="2018-10" db="EMBL/GenBank/DDBJ databases">
        <title>Sinomicrobium pectinilyticum sp. nov., a pectinase-producing bacterium isolated from alkaline and saline soil, and emended description of the genus Sinomicrobium.</title>
        <authorList>
            <person name="Cheng B."/>
            <person name="Li C."/>
            <person name="Lai Q."/>
            <person name="Du M."/>
            <person name="Shao Z."/>
            <person name="Xu P."/>
            <person name="Yang C."/>
        </authorList>
    </citation>
    <scope>NUCLEOTIDE SEQUENCE [LARGE SCALE GENOMIC DNA]</scope>
    <source>
        <strain evidence="5 6">5DNS001</strain>
    </source>
</reference>
<comment type="caution">
    <text evidence="5">The sequence shown here is derived from an EMBL/GenBank/DDBJ whole genome shotgun (WGS) entry which is preliminary data.</text>
</comment>
<feature type="compositionally biased region" description="Polar residues" evidence="2">
    <location>
        <begin position="610"/>
        <end position="627"/>
    </location>
</feature>
<feature type="region of interest" description="Disordered" evidence="2">
    <location>
        <begin position="533"/>
        <end position="674"/>
    </location>
</feature>
<dbReference type="OrthoDB" id="9805931at2"/>
<evidence type="ECO:0000313" key="5">
    <source>
        <dbReference type="EMBL" id="RNL86333.1"/>
    </source>
</evidence>